<dbReference type="AlphaFoldDB" id="A0A835XV84"/>
<feature type="region of interest" description="Disordered" evidence="1">
    <location>
        <begin position="564"/>
        <end position="601"/>
    </location>
</feature>
<dbReference type="InterPro" id="IPR044200">
    <property type="entry name" value="At5g03900-like"/>
</dbReference>
<keyword evidence="2" id="KW-0472">Membrane</keyword>
<reference evidence="3" key="1">
    <citation type="journal article" date="2020" name="bioRxiv">
        <title>Comparative genomics of Chlamydomonas.</title>
        <authorList>
            <person name="Craig R.J."/>
            <person name="Hasan A.R."/>
            <person name="Ness R.W."/>
            <person name="Keightley P.D."/>
        </authorList>
    </citation>
    <scope>NUCLEOTIDE SEQUENCE</scope>
    <source>
        <strain evidence="3">CCAP 11/70</strain>
    </source>
</reference>
<feature type="transmembrane region" description="Helical" evidence="2">
    <location>
        <begin position="168"/>
        <end position="193"/>
    </location>
</feature>
<dbReference type="PANTHER" id="PTHR47380:SF4">
    <property type="entry name" value="OS02G0533000 PROTEIN"/>
    <property type="match status" value="1"/>
</dbReference>
<feature type="region of interest" description="Disordered" evidence="1">
    <location>
        <begin position="1"/>
        <end position="26"/>
    </location>
</feature>
<dbReference type="PANTHER" id="PTHR47380">
    <property type="entry name" value="OS02G0533000 PROTEIN"/>
    <property type="match status" value="1"/>
</dbReference>
<dbReference type="GO" id="GO:0009941">
    <property type="term" value="C:chloroplast envelope"/>
    <property type="evidence" value="ECO:0007669"/>
    <property type="project" value="TreeGrafter"/>
</dbReference>
<dbReference type="EMBL" id="JAEHOE010000058">
    <property type="protein sequence ID" value="KAG2490818.1"/>
    <property type="molecule type" value="Genomic_DNA"/>
</dbReference>
<gene>
    <name evidence="3" type="ORF">HYH03_010740</name>
</gene>
<feature type="compositionally biased region" description="Basic and acidic residues" evidence="1">
    <location>
        <begin position="567"/>
        <end position="585"/>
    </location>
</feature>
<name>A0A835XV84_9CHLO</name>
<feature type="transmembrane region" description="Helical" evidence="2">
    <location>
        <begin position="399"/>
        <end position="421"/>
    </location>
</feature>
<proteinExistence type="predicted"/>
<feature type="transmembrane region" description="Helical" evidence="2">
    <location>
        <begin position="433"/>
        <end position="454"/>
    </location>
</feature>
<protein>
    <recommendedName>
        <fullName evidence="5">Iron-sulfur cluster biosynthesis family protein</fullName>
    </recommendedName>
</protein>
<evidence type="ECO:0000313" key="4">
    <source>
        <dbReference type="Proteomes" id="UP000612055"/>
    </source>
</evidence>
<sequence>MQLLPSAQRLRPGLASATRPRPVPSPLSLAPLARRALPACRRPLPAPGASKAEGEAWAPNPADLVKREMGLQSNRLQPELREKVEQAVQALGYRVTVGDVAAAAGVPLARADEVLKALAYDTQASLKVSNEGDVVYGFSPDFRSRLSSRSLVVRAMPAVRAVANAGAYLVRVAFGTTLIASVIIVFLAITALLRGRDDRDDGPRGGGYYGGGGFHGGMFFNVTDLLWYWSPRYYETSAERASRGEMNFLESVFSFVFGDGDPNTGYEERRWKALAEAIRERGGVVTAEEMAPYLDPPEPVPVPAASLYGSSAVAEPYVPYPDEGFVVPALIKLGGEPEVDEKGRILYRFPALQKTGVKKEKRWSLFGRRRAQQQEEEEEAGGVPLESPWQLTAASSGQLFGTLLLGVLNLVGVAVLGGLLADPRAPYVLAAQGLGWVTAAAGPLQLYALGFFAIPGLRWLLNGRKNEAIEARNDARIAAAELLESPPRAAASALESKLAAARLLGERTSATSDMRIDTGAGAAADADRRRAVQGGRLGPRLVGDEDVVFDSGREAGRQLEAVEADDWEQRLAGKGEGRGGARRGDGWGGRGGRGSGGDGWR</sequence>
<evidence type="ECO:0008006" key="5">
    <source>
        <dbReference type="Google" id="ProtNLM"/>
    </source>
</evidence>
<evidence type="ECO:0000313" key="3">
    <source>
        <dbReference type="EMBL" id="KAG2490818.1"/>
    </source>
</evidence>
<evidence type="ECO:0000256" key="1">
    <source>
        <dbReference type="SAM" id="MobiDB-lite"/>
    </source>
</evidence>
<dbReference type="OrthoDB" id="4518at2759"/>
<keyword evidence="4" id="KW-1185">Reference proteome</keyword>
<organism evidence="3 4">
    <name type="scientific">Edaphochlamys debaryana</name>
    <dbReference type="NCBI Taxonomy" id="47281"/>
    <lineage>
        <taxon>Eukaryota</taxon>
        <taxon>Viridiplantae</taxon>
        <taxon>Chlorophyta</taxon>
        <taxon>core chlorophytes</taxon>
        <taxon>Chlorophyceae</taxon>
        <taxon>CS clade</taxon>
        <taxon>Chlamydomonadales</taxon>
        <taxon>Chlamydomonadales incertae sedis</taxon>
        <taxon>Edaphochlamys</taxon>
    </lineage>
</organism>
<accession>A0A835XV84</accession>
<feature type="compositionally biased region" description="Gly residues" evidence="1">
    <location>
        <begin position="586"/>
        <end position="601"/>
    </location>
</feature>
<dbReference type="Proteomes" id="UP000612055">
    <property type="component" value="Unassembled WGS sequence"/>
</dbReference>
<keyword evidence="2" id="KW-1133">Transmembrane helix</keyword>
<evidence type="ECO:0000256" key="2">
    <source>
        <dbReference type="SAM" id="Phobius"/>
    </source>
</evidence>
<comment type="caution">
    <text evidence="3">The sequence shown here is derived from an EMBL/GenBank/DDBJ whole genome shotgun (WGS) entry which is preliminary data.</text>
</comment>
<keyword evidence="2" id="KW-0812">Transmembrane</keyword>